<name>A0A1A8V5Z2_NOTFU</name>
<sequence length="97" mass="11284">NVLIKQVSHTFKKIPAGLNFWMHLGAACDIHTWKRHETLSWYIKYQHMNRFKSLVDWSCFQGPFLSFVWTVSSAVLQNINSISPNSGHSKVCYLQKT</sequence>
<protein>
    <submittedName>
        <fullName evidence="1">Uncharacterized protein</fullName>
    </submittedName>
</protein>
<feature type="non-terminal residue" evidence="1">
    <location>
        <position position="1"/>
    </location>
</feature>
<evidence type="ECO:0000313" key="1">
    <source>
        <dbReference type="EMBL" id="SBS55785.1"/>
    </source>
</evidence>
<gene>
    <name evidence="1" type="primary">Nfu_g_1_007142</name>
</gene>
<dbReference type="AlphaFoldDB" id="A0A1A8V5Z2"/>
<proteinExistence type="predicted"/>
<reference evidence="1" key="2">
    <citation type="submission" date="2016-06" db="EMBL/GenBank/DDBJ databases">
        <title>The genome of a short-lived fish provides insights into sex chromosome evolution and the genetic control of aging.</title>
        <authorList>
            <person name="Reichwald K."/>
            <person name="Felder M."/>
            <person name="Petzold A."/>
            <person name="Koch P."/>
            <person name="Groth M."/>
            <person name="Platzer M."/>
        </authorList>
    </citation>
    <scope>NUCLEOTIDE SEQUENCE</scope>
    <source>
        <tissue evidence="1">Brain</tissue>
    </source>
</reference>
<dbReference type="EMBL" id="HAEJ01015328">
    <property type="protein sequence ID" value="SBS55785.1"/>
    <property type="molecule type" value="Transcribed_RNA"/>
</dbReference>
<accession>A0A1A8V5Z2</accession>
<organism evidence="1">
    <name type="scientific">Nothobranchius furzeri</name>
    <name type="common">Turquoise killifish</name>
    <dbReference type="NCBI Taxonomy" id="105023"/>
    <lineage>
        <taxon>Eukaryota</taxon>
        <taxon>Metazoa</taxon>
        <taxon>Chordata</taxon>
        <taxon>Craniata</taxon>
        <taxon>Vertebrata</taxon>
        <taxon>Euteleostomi</taxon>
        <taxon>Actinopterygii</taxon>
        <taxon>Neopterygii</taxon>
        <taxon>Teleostei</taxon>
        <taxon>Neoteleostei</taxon>
        <taxon>Acanthomorphata</taxon>
        <taxon>Ovalentaria</taxon>
        <taxon>Atherinomorphae</taxon>
        <taxon>Cyprinodontiformes</taxon>
        <taxon>Nothobranchiidae</taxon>
        <taxon>Nothobranchius</taxon>
    </lineage>
</organism>
<reference evidence="1" key="1">
    <citation type="submission" date="2016-05" db="EMBL/GenBank/DDBJ databases">
        <authorList>
            <person name="Lavstsen T."/>
            <person name="Jespersen J.S."/>
        </authorList>
    </citation>
    <scope>NUCLEOTIDE SEQUENCE</scope>
    <source>
        <tissue evidence="1">Brain</tissue>
    </source>
</reference>